<evidence type="ECO:0000259" key="1">
    <source>
        <dbReference type="Pfam" id="PF04014"/>
    </source>
</evidence>
<dbReference type="BioCyc" id="CNIT1237085:G1324-915-MONOMER"/>
<dbReference type="AlphaFoldDB" id="K0IMF4"/>
<protein>
    <recommendedName>
        <fullName evidence="1">SpoVT-AbrB domain-containing protein</fullName>
    </recommendedName>
</protein>
<keyword evidence="3" id="KW-1185">Reference proteome</keyword>
<dbReference type="InterPro" id="IPR037914">
    <property type="entry name" value="SpoVT-AbrB_sf"/>
</dbReference>
<gene>
    <name evidence="2" type="ordered locus">Ngar_c09170</name>
</gene>
<dbReference type="InterPro" id="IPR007159">
    <property type="entry name" value="SpoVT-AbrB_dom"/>
</dbReference>
<sequence>MAAKVRVKAKRWGSSLGFIIPNEVVKEQKIREGDELEIELQKVSNIEKLFGLAHGKRPAGLTTQKIKDELRAGWHD</sequence>
<dbReference type="EMBL" id="CP002408">
    <property type="protein sequence ID" value="AFU57859.1"/>
    <property type="molecule type" value="Genomic_DNA"/>
</dbReference>
<name>K0IMF4_NITGG</name>
<proteinExistence type="predicted"/>
<organism evidence="2 3">
    <name type="scientific">Nitrososphaera gargensis (strain Ga9.2)</name>
    <dbReference type="NCBI Taxonomy" id="1237085"/>
    <lineage>
        <taxon>Archaea</taxon>
        <taxon>Nitrososphaerota</taxon>
        <taxon>Nitrososphaeria</taxon>
        <taxon>Nitrososphaerales</taxon>
        <taxon>Nitrososphaeraceae</taxon>
        <taxon>Nitrososphaera</taxon>
    </lineage>
</organism>
<dbReference type="Proteomes" id="UP000008037">
    <property type="component" value="Chromosome"/>
</dbReference>
<dbReference type="InParanoid" id="K0IMF4"/>
<dbReference type="SUPFAM" id="SSF89447">
    <property type="entry name" value="AbrB/MazE/MraZ-like"/>
    <property type="match status" value="1"/>
</dbReference>
<dbReference type="Pfam" id="PF04014">
    <property type="entry name" value="MazE_antitoxin"/>
    <property type="match status" value="1"/>
</dbReference>
<dbReference type="GeneID" id="13795312"/>
<dbReference type="RefSeq" id="WP_015018404.1">
    <property type="nucleotide sequence ID" value="NC_018719.1"/>
</dbReference>
<reference evidence="2 3" key="1">
    <citation type="journal article" date="2012" name="Environ. Microbiol.">
        <title>The genome of the ammonia-oxidizing Candidatus Nitrososphaera gargensis: insights into metabolic versatility and environmental adaptations.</title>
        <authorList>
            <person name="Spang A."/>
            <person name="Poehlein A."/>
            <person name="Offre P."/>
            <person name="Zumbragel S."/>
            <person name="Haider S."/>
            <person name="Rychlik N."/>
            <person name="Nowka B."/>
            <person name="Schmeisser C."/>
            <person name="Lebedeva E.V."/>
            <person name="Rattei T."/>
            <person name="Bohm C."/>
            <person name="Schmid M."/>
            <person name="Galushko A."/>
            <person name="Hatzenpichler R."/>
            <person name="Weinmaier T."/>
            <person name="Daniel R."/>
            <person name="Schleper C."/>
            <person name="Spieck E."/>
            <person name="Streit W."/>
            <person name="Wagner M."/>
        </authorList>
    </citation>
    <scope>NUCLEOTIDE SEQUENCE [LARGE SCALE GENOMIC DNA]</scope>
    <source>
        <strain evidence="3">Ga9.2</strain>
    </source>
</reference>
<feature type="domain" description="SpoVT-AbrB" evidence="1">
    <location>
        <begin position="10"/>
        <end position="40"/>
    </location>
</feature>
<evidence type="ECO:0000313" key="2">
    <source>
        <dbReference type="EMBL" id="AFU57859.1"/>
    </source>
</evidence>
<dbReference type="HOGENOM" id="CLU_2597498_0_0_2"/>
<evidence type="ECO:0000313" key="3">
    <source>
        <dbReference type="Proteomes" id="UP000008037"/>
    </source>
</evidence>
<accession>K0IMF4</accession>
<dbReference type="GO" id="GO:0003677">
    <property type="term" value="F:DNA binding"/>
    <property type="evidence" value="ECO:0007669"/>
    <property type="project" value="InterPro"/>
</dbReference>
<dbReference type="KEGG" id="nga:Ngar_c09170"/>
<dbReference type="Gene3D" id="2.10.260.10">
    <property type="match status" value="1"/>
</dbReference>